<proteinExistence type="predicted"/>
<reference evidence="2 3" key="1">
    <citation type="submission" date="2017-08" db="EMBL/GenBank/DDBJ databases">
        <title>Multipartite genome sequences of Sinorhizobium species nodulating soybeans.</title>
        <authorList>
            <person name="Tian C.F."/>
        </authorList>
    </citation>
    <scope>NUCLEOTIDE SEQUENCE [LARGE SCALE GENOMIC DNA]</scope>
    <source>
        <strain evidence="2 3">CCBAU 05684</strain>
    </source>
</reference>
<sequence length="112" mass="12836">MDTVTRNMHVAEDASTQDQQRMERPPADAPEHLKCKWWREEVMELSREQLAPLIGFSAAAIKDFERPNKEIDPMARRRYTMACAAASIGVEFDWLSTSLVITRPVKITMKAD</sequence>
<name>A0A249PFC4_9HYPH</name>
<dbReference type="STRING" id="716928.GCA_000261485_01437"/>
<evidence type="ECO:0000313" key="2">
    <source>
        <dbReference type="EMBL" id="ASY64465.1"/>
    </source>
</evidence>
<evidence type="ECO:0000256" key="1">
    <source>
        <dbReference type="SAM" id="MobiDB-lite"/>
    </source>
</evidence>
<organism evidence="2 3">
    <name type="scientific">Sinorhizobium sojae CCBAU 05684</name>
    <dbReference type="NCBI Taxonomy" id="716928"/>
    <lineage>
        <taxon>Bacteria</taxon>
        <taxon>Pseudomonadati</taxon>
        <taxon>Pseudomonadota</taxon>
        <taxon>Alphaproteobacteria</taxon>
        <taxon>Hyphomicrobiales</taxon>
        <taxon>Rhizobiaceae</taxon>
        <taxon>Sinorhizobium/Ensifer group</taxon>
        <taxon>Sinorhizobium</taxon>
    </lineage>
</organism>
<gene>
    <name evidence="2" type="ORF">SJ05684_c30410</name>
</gene>
<evidence type="ECO:0000313" key="3">
    <source>
        <dbReference type="Proteomes" id="UP000217211"/>
    </source>
</evidence>
<dbReference type="eggNOG" id="ENOG50312M0">
    <property type="taxonomic scope" value="Bacteria"/>
</dbReference>
<feature type="region of interest" description="Disordered" evidence="1">
    <location>
        <begin position="1"/>
        <end position="29"/>
    </location>
</feature>
<dbReference type="Proteomes" id="UP000217211">
    <property type="component" value="Chromosome"/>
</dbReference>
<protein>
    <submittedName>
        <fullName evidence="2">Uncharacterized protein</fullName>
    </submittedName>
</protein>
<feature type="compositionally biased region" description="Basic and acidic residues" evidence="1">
    <location>
        <begin position="20"/>
        <end position="29"/>
    </location>
</feature>
<dbReference type="AlphaFoldDB" id="A0A249PFC4"/>
<dbReference type="EMBL" id="CP023067">
    <property type="protein sequence ID" value="ASY64465.1"/>
    <property type="molecule type" value="Genomic_DNA"/>
</dbReference>
<accession>A0A249PFC4</accession>
<keyword evidence="3" id="KW-1185">Reference proteome</keyword>
<dbReference type="KEGG" id="esj:SJ05684_c30410"/>